<evidence type="ECO:0000313" key="2">
    <source>
        <dbReference type="EMBL" id="KAK0477277.1"/>
    </source>
</evidence>
<comment type="caution">
    <text evidence="2">The sequence shown here is derived from an EMBL/GenBank/DDBJ whole genome shotgun (WGS) entry which is preliminary data.</text>
</comment>
<dbReference type="Proteomes" id="UP001175227">
    <property type="component" value="Unassembled WGS sequence"/>
</dbReference>
<name>A0AA39P476_9AGAR</name>
<reference evidence="2" key="1">
    <citation type="submission" date="2023-06" db="EMBL/GenBank/DDBJ databases">
        <authorList>
            <consortium name="Lawrence Berkeley National Laboratory"/>
            <person name="Ahrendt S."/>
            <person name="Sahu N."/>
            <person name="Indic B."/>
            <person name="Wong-Bajracharya J."/>
            <person name="Merenyi Z."/>
            <person name="Ke H.-M."/>
            <person name="Monk M."/>
            <person name="Kocsube S."/>
            <person name="Drula E."/>
            <person name="Lipzen A."/>
            <person name="Balint B."/>
            <person name="Henrissat B."/>
            <person name="Andreopoulos B."/>
            <person name="Martin F.M."/>
            <person name="Harder C.B."/>
            <person name="Rigling D."/>
            <person name="Ford K.L."/>
            <person name="Foster G.D."/>
            <person name="Pangilinan J."/>
            <person name="Papanicolaou A."/>
            <person name="Barry K."/>
            <person name="LaButti K."/>
            <person name="Viragh M."/>
            <person name="Koriabine M."/>
            <person name="Yan M."/>
            <person name="Riley R."/>
            <person name="Champramary S."/>
            <person name="Plett K.L."/>
            <person name="Tsai I.J."/>
            <person name="Slot J."/>
            <person name="Sipos G."/>
            <person name="Plett J."/>
            <person name="Nagy L.G."/>
            <person name="Grigoriev I.V."/>
        </authorList>
    </citation>
    <scope>NUCLEOTIDE SEQUENCE</scope>
    <source>
        <strain evidence="2">ICMP 16352</strain>
    </source>
</reference>
<accession>A0AA39P476</accession>
<feature type="region of interest" description="Disordered" evidence="1">
    <location>
        <begin position="1"/>
        <end position="33"/>
    </location>
</feature>
<protein>
    <submittedName>
        <fullName evidence="2">Uncharacterized protein</fullName>
    </submittedName>
</protein>
<feature type="compositionally biased region" description="Pro residues" evidence="1">
    <location>
        <begin position="1"/>
        <end position="16"/>
    </location>
</feature>
<dbReference type="EMBL" id="JAUEPR010000017">
    <property type="protein sequence ID" value="KAK0477277.1"/>
    <property type="molecule type" value="Genomic_DNA"/>
</dbReference>
<proteinExistence type="predicted"/>
<feature type="region of interest" description="Disordered" evidence="1">
    <location>
        <begin position="313"/>
        <end position="345"/>
    </location>
</feature>
<feature type="region of interest" description="Disordered" evidence="1">
    <location>
        <begin position="277"/>
        <end position="296"/>
    </location>
</feature>
<dbReference type="AlphaFoldDB" id="A0AA39P476"/>
<evidence type="ECO:0000256" key="1">
    <source>
        <dbReference type="SAM" id="MobiDB-lite"/>
    </source>
</evidence>
<keyword evidence="3" id="KW-1185">Reference proteome</keyword>
<gene>
    <name evidence="2" type="ORF">IW261DRAFT_1634113</name>
</gene>
<evidence type="ECO:0000313" key="3">
    <source>
        <dbReference type="Proteomes" id="UP001175227"/>
    </source>
</evidence>
<sequence>MHSIPPSPVTPSPPAAMQPYDLPTHPPPVYRQQDVSSSAASSIWLSCGTLSSMSNESSIVDALSTSSSIATPPLPFPHAEACETSRPLMARLPMRDLPVDKDSDLEVETVNLPIQSLKELRSFCVTFRILHSSTKLLLRNCLVQYSQAGMAKWKVDLLPHARLLAAEQRLGTQPIHSVRGSKDKRTQAEVDGLLLWADEMVKKINAAGPTSHPLRHSHLPNHAQLSLMPIRVDGSLAAKHLLDVLKNILPELFLEPDLTTVINQCLVEATKSNAIEKPMSESVTDSSTEDGPFSSPLMPISTHDYEFTVDATSDSVTNSSAEAGPSGSSLMPSQTLAPSQPEHSMTQPAFVSTSLTGGIVGVQESLRLADGQVLFYTEAMLPKNPPTRYGNDLDRLITGWSDGNLYYEKPLIPFYPVVVNGISVPIKYW</sequence>
<organism evidence="2 3">
    <name type="scientific">Armillaria novae-zelandiae</name>
    <dbReference type="NCBI Taxonomy" id="153914"/>
    <lineage>
        <taxon>Eukaryota</taxon>
        <taxon>Fungi</taxon>
        <taxon>Dikarya</taxon>
        <taxon>Basidiomycota</taxon>
        <taxon>Agaricomycotina</taxon>
        <taxon>Agaricomycetes</taxon>
        <taxon>Agaricomycetidae</taxon>
        <taxon>Agaricales</taxon>
        <taxon>Marasmiineae</taxon>
        <taxon>Physalacriaceae</taxon>
        <taxon>Armillaria</taxon>
    </lineage>
</organism>